<dbReference type="AlphaFoldDB" id="A0A2V4M3J9"/>
<gene>
    <name evidence="1" type="ORF">DMO17_11455</name>
</gene>
<comment type="caution">
    <text evidence="1">The sequence shown here is derived from an EMBL/GenBank/DDBJ whole genome shotgun (WGS) entry which is preliminary data.</text>
</comment>
<protein>
    <submittedName>
        <fullName evidence="1">Uncharacterized protein</fullName>
    </submittedName>
</protein>
<sequence>MDNCRVFTECTPTQIKRAYESSVSPLKAAPLQPDYRVGGCVGSIGTMLDGSMPRAAPAGWLRCVQFSFHTVEIS</sequence>
<proteinExistence type="predicted"/>
<dbReference type="Proteomes" id="UP000248146">
    <property type="component" value="Unassembled WGS sequence"/>
</dbReference>
<name>A0A2V4M3J9_AQUAC</name>
<dbReference type="EMBL" id="QJRX01000005">
    <property type="protein sequence ID" value="PYC24676.1"/>
    <property type="molecule type" value="Genomic_DNA"/>
</dbReference>
<accession>A0A2V4M3J9</accession>
<organism evidence="1 2">
    <name type="scientific">Aquipseudomonas alcaligenes</name>
    <name type="common">Pseudomonas alcaligenes</name>
    <dbReference type="NCBI Taxonomy" id="43263"/>
    <lineage>
        <taxon>Bacteria</taxon>
        <taxon>Pseudomonadati</taxon>
        <taxon>Pseudomonadota</taxon>
        <taxon>Gammaproteobacteria</taxon>
        <taxon>Pseudomonadales</taxon>
        <taxon>Pseudomonadaceae</taxon>
        <taxon>Aquipseudomonas</taxon>
    </lineage>
</organism>
<dbReference type="OrthoDB" id="7032991at2"/>
<reference evidence="1 2" key="1">
    <citation type="submission" date="2018-06" db="EMBL/GenBank/DDBJ databases">
        <title>Pseudomonas diversity within urban Lake Michigan freshwaters.</title>
        <authorList>
            <person name="Batrich M."/>
            <person name="Hatzopoulos T."/>
            <person name="Putonti C."/>
        </authorList>
    </citation>
    <scope>NUCLEOTIDE SEQUENCE [LARGE SCALE GENOMIC DNA]</scope>
    <source>
        <strain evidence="1 2">MB-090714</strain>
    </source>
</reference>
<evidence type="ECO:0000313" key="2">
    <source>
        <dbReference type="Proteomes" id="UP000248146"/>
    </source>
</evidence>
<evidence type="ECO:0000313" key="1">
    <source>
        <dbReference type="EMBL" id="PYC24676.1"/>
    </source>
</evidence>